<dbReference type="PANTHER" id="PTHR40279:SF3">
    <property type="entry name" value="4-AMINOBENZOATE SYNTHASE"/>
    <property type="match status" value="1"/>
</dbReference>
<dbReference type="KEGG" id="rfo:REIFOR_00805"/>
<dbReference type="SUPFAM" id="SSF48613">
    <property type="entry name" value="Heme oxygenase-like"/>
    <property type="match status" value="1"/>
</dbReference>
<dbReference type="OrthoDB" id="8617600at2"/>
<reference evidence="2 3" key="1">
    <citation type="journal article" date="2017" name="Environ. Microbiol.">
        <title>Genomic and physiological analyses of 'Reinekea forsetii' reveal a versatile opportunistic lifestyle during spring algae blooms.</title>
        <authorList>
            <person name="Avci B."/>
            <person name="Hahnke R.L."/>
            <person name="Chafee M."/>
            <person name="Fischer T."/>
            <person name="Gruber-Vodicka H."/>
            <person name="Tegetmeyer H.E."/>
            <person name="Harder J."/>
            <person name="Fuchs B.M."/>
            <person name="Amann R.I."/>
            <person name="Teeling H."/>
        </authorList>
    </citation>
    <scope>NUCLEOTIDE SEQUENCE [LARGE SCALE GENOMIC DNA]</scope>
    <source>
        <strain evidence="2 3">Hel1_31_D35</strain>
    </source>
</reference>
<dbReference type="RefSeq" id="WP_100256348.1">
    <property type="nucleotide sequence ID" value="NZ_CP011797.1"/>
</dbReference>
<dbReference type="InterPro" id="IPR039068">
    <property type="entry name" value="PqqC-like"/>
</dbReference>
<name>A0A2K8KM87_9GAMM</name>
<proteinExistence type="predicted"/>
<sequence length="240" mass="27365">MNKAHSPSEFRLKLESDLHNHLTLDHPIIGELVKPERNLALMKVMALQGYQLTKHFLEYVEHLFFYCPLAKHKRRLLFNLFEEETGRISKTRNHVVLMENFIRALGISDAERDAAKAYPETQALIDYRMTAVKDRSQYHIGAAAVMIASEGQNLETRAGAARHEILGKLYGLTEQDLLFFSVHQKEDIGHVNEGLNLVTDICTTKDLQDQALFAVNHTCQLFWNMYSGVAHRHCPAILAA</sequence>
<accession>A0A2K8KM87</accession>
<evidence type="ECO:0000256" key="1">
    <source>
        <dbReference type="ARBA" id="ARBA00023002"/>
    </source>
</evidence>
<organism evidence="2 3">
    <name type="scientific">Reinekea forsetii</name>
    <dbReference type="NCBI Taxonomy" id="1336806"/>
    <lineage>
        <taxon>Bacteria</taxon>
        <taxon>Pseudomonadati</taxon>
        <taxon>Pseudomonadota</taxon>
        <taxon>Gammaproteobacteria</taxon>
        <taxon>Oceanospirillales</taxon>
        <taxon>Saccharospirillaceae</taxon>
        <taxon>Reinekea</taxon>
    </lineage>
</organism>
<dbReference type="Pfam" id="PF14518">
    <property type="entry name" value="Haem_oxygenas_2"/>
    <property type="match status" value="1"/>
</dbReference>
<keyword evidence="3" id="KW-1185">Reference proteome</keyword>
<dbReference type="GO" id="GO:0016491">
    <property type="term" value="F:oxidoreductase activity"/>
    <property type="evidence" value="ECO:0007669"/>
    <property type="project" value="UniProtKB-KW"/>
</dbReference>
<dbReference type="SMART" id="SM01236">
    <property type="entry name" value="Haem_oxygenase_2"/>
    <property type="match status" value="1"/>
</dbReference>
<dbReference type="AlphaFoldDB" id="A0A2K8KM87"/>
<dbReference type="Gene3D" id="1.20.910.10">
    <property type="entry name" value="Heme oxygenase-like"/>
    <property type="match status" value="1"/>
</dbReference>
<dbReference type="EMBL" id="CP011797">
    <property type="protein sequence ID" value="ATX75973.1"/>
    <property type="molecule type" value="Genomic_DNA"/>
</dbReference>
<dbReference type="PANTHER" id="PTHR40279">
    <property type="entry name" value="PQQC-LIKE PROTEIN"/>
    <property type="match status" value="1"/>
</dbReference>
<keyword evidence="1" id="KW-0560">Oxidoreductase</keyword>
<gene>
    <name evidence="2" type="ORF">REIFOR_00805</name>
</gene>
<dbReference type="InterPro" id="IPR016084">
    <property type="entry name" value="Haem_Oase-like_multi-hlx"/>
</dbReference>
<evidence type="ECO:0000313" key="2">
    <source>
        <dbReference type="EMBL" id="ATX75973.1"/>
    </source>
</evidence>
<evidence type="ECO:0000313" key="3">
    <source>
        <dbReference type="Proteomes" id="UP000229757"/>
    </source>
</evidence>
<protein>
    <submittedName>
        <fullName evidence="2">Pyrroloquinoline quinone (Coenzyme PQQ) biosynthesis protein c</fullName>
    </submittedName>
</protein>
<dbReference type="Proteomes" id="UP000229757">
    <property type="component" value="Chromosome"/>
</dbReference>